<dbReference type="InterPro" id="IPR011989">
    <property type="entry name" value="ARM-like"/>
</dbReference>
<dbReference type="SMART" id="SM00567">
    <property type="entry name" value="EZ_HEAT"/>
    <property type="match status" value="6"/>
</dbReference>
<evidence type="ECO:0000256" key="1">
    <source>
        <dbReference type="ARBA" id="ARBA00000068"/>
    </source>
</evidence>
<dbReference type="GO" id="GO:0005634">
    <property type="term" value="C:nucleus"/>
    <property type="evidence" value="ECO:0007669"/>
    <property type="project" value="UniProtKB-SubCell"/>
</dbReference>
<comment type="catalytic activity">
    <reaction evidence="1 10">
        <text>[eIF5A protein]-deoxyhypusine + AH2 + O2 = [eIF5A protein]-hypusine + A + H2O</text>
        <dbReference type="Rhea" id="RHEA:14101"/>
        <dbReference type="Rhea" id="RHEA-COMP:10144"/>
        <dbReference type="Rhea" id="RHEA-COMP:12592"/>
        <dbReference type="ChEBI" id="CHEBI:13193"/>
        <dbReference type="ChEBI" id="CHEBI:15377"/>
        <dbReference type="ChEBI" id="CHEBI:15379"/>
        <dbReference type="ChEBI" id="CHEBI:17499"/>
        <dbReference type="ChEBI" id="CHEBI:82657"/>
        <dbReference type="ChEBI" id="CHEBI:91175"/>
        <dbReference type="EC" id="1.14.99.29"/>
    </reaction>
</comment>
<comment type="function">
    <text evidence="10">Catalyzes the hydroxylation of the N(6)-(4-aminobutyl)-L-lysine intermediate to form hypusine, an essential post-translational modification only found in mature eIF-5A factor.</text>
</comment>
<evidence type="ECO:0000256" key="3">
    <source>
        <dbReference type="ARBA" id="ARBA00022723"/>
    </source>
</evidence>
<gene>
    <name evidence="10" type="primary">LIA1</name>
    <name evidence="12" type="ORF">BJ085DRAFT_15747</name>
</gene>
<feature type="binding site" evidence="10">
    <location>
        <position position="105"/>
    </location>
    <ligand>
        <name>Fe cation</name>
        <dbReference type="ChEBI" id="CHEBI:24875"/>
        <label>1</label>
    </ligand>
</feature>
<evidence type="ECO:0000256" key="2">
    <source>
        <dbReference type="ARBA" id="ARBA00005041"/>
    </source>
</evidence>
<evidence type="ECO:0000256" key="5">
    <source>
        <dbReference type="ARBA" id="ARBA00023002"/>
    </source>
</evidence>
<feature type="binding site" evidence="10">
    <location>
        <position position="268"/>
    </location>
    <ligand>
        <name>Fe cation</name>
        <dbReference type="ChEBI" id="CHEBI:24875"/>
        <label>2</label>
    </ligand>
</feature>
<evidence type="ECO:0000256" key="6">
    <source>
        <dbReference type="ARBA" id="ARBA00023004"/>
    </source>
</evidence>
<dbReference type="STRING" id="215637.A0A4Q0A0W0"/>
<proteinExistence type="inferred from homology"/>
<evidence type="ECO:0000256" key="4">
    <source>
        <dbReference type="ARBA" id="ARBA00022737"/>
    </source>
</evidence>
<keyword evidence="13" id="KW-1185">Reference proteome</keyword>
<keyword evidence="4" id="KW-0677">Repeat</keyword>
<comment type="cofactor">
    <cofactor evidence="10">
        <name>Fe(2+)</name>
        <dbReference type="ChEBI" id="CHEBI:29033"/>
    </cofactor>
    <text evidence="10">Binds 2 Fe(2+) ions per subunit.</text>
</comment>
<reference evidence="13" key="1">
    <citation type="journal article" date="2018" name="Nat. Microbiol.">
        <title>Leveraging single-cell genomics to expand the fungal tree of life.</title>
        <authorList>
            <person name="Ahrendt S.R."/>
            <person name="Quandt C.A."/>
            <person name="Ciobanu D."/>
            <person name="Clum A."/>
            <person name="Salamov A."/>
            <person name="Andreopoulos B."/>
            <person name="Cheng J.F."/>
            <person name="Woyke T."/>
            <person name="Pelin A."/>
            <person name="Henrissat B."/>
            <person name="Reynolds N.K."/>
            <person name="Benny G.L."/>
            <person name="Smith M.E."/>
            <person name="James T.Y."/>
            <person name="Grigoriev I.V."/>
        </authorList>
    </citation>
    <scope>NUCLEOTIDE SEQUENCE [LARGE SCALE GENOMIC DNA]</scope>
    <source>
        <strain evidence="13">RSA 468</strain>
    </source>
</reference>
<accession>A0A4Q0A0W0</accession>
<dbReference type="AlphaFoldDB" id="A0A4Q0A0W0"/>
<keyword evidence="10" id="KW-0539">Nucleus</keyword>
<sequence length="324" mass="35056">MCLPTDIPTTSAAPATDATYESLEALLLNHSGQVSLAERFRALFSLKALPDQRSVDIIGRGFADSSALLKHELAYVLGQMGNPHALPVLEQVLRDDAEDVMVRHEAAEALGAIGQPESLPVLREFVNHPAAPIAETCELAVGRIQYEADQQAPSTATIDADAKAAILYASVDPAPAHNDASQSTEALGHRLMDPNLPLFERYRAMFALRNRGDTAAVEELARGLEDPTSALFRHEIGFVFGQMQHPASVPALVKALANTAEEPMVRHECAEALGSIASPEVLPVLQTFSKDPERVVRESCIVALDMYEHEQSGQFQYATVPDSQ</sequence>
<evidence type="ECO:0000256" key="8">
    <source>
        <dbReference type="ARBA" id="ARBA00023256"/>
    </source>
</evidence>
<dbReference type="PANTHER" id="PTHR12697">
    <property type="entry name" value="PBS LYASE HEAT-LIKE PROTEIN"/>
    <property type="match status" value="1"/>
</dbReference>
<keyword evidence="8 10" id="KW-0386">Hypusine biosynthesis</keyword>
<evidence type="ECO:0000256" key="7">
    <source>
        <dbReference type="ARBA" id="ARBA00023033"/>
    </source>
</evidence>
<dbReference type="GO" id="GO:0046872">
    <property type="term" value="F:metal ion binding"/>
    <property type="evidence" value="ECO:0007669"/>
    <property type="project" value="UniProtKB-KW"/>
</dbReference>
<comment type="subcellular location">
    <subcellularLocation>
        <location evidence="10">Cytoplasm</location>
    </subcellularLocation>
    <subcellularLocation>
        <location evidence="10">Nucleus</location>
    </subcellularLocation>
</comment>
<name>A0A4Q0A0W0_9FUNG</name>
<keyword evidence="5 10" id="KW-0560">Oxidoreductase</keyword>
<comment type="similarity">
    <text evidence="10">Belongs to the deoxyhypusine hydroxylase family.</text>
</comment>
<dbReference type="GO" id="GO:0005737">
    <property type="term" value="C:cytoplasm"/>
    <property type="evidence" value="ECO:0007669"/>
    <property type="project" value="UniProtKB-SubCell"/>
</dbReference>
<feature type="repeat" description="HEAT" evidence="11">
    <location>
        <begin position="85"/>
        <end position="125"/>
    </location>
</feature>
<dbReference type="Gene3D" id="1.25.10.10">
    <property type="entry name" value="Leucine-rich Repeat Variant"/>
    <property type="match status" value="2"/>
</dbReference>
<dbReference type="SUPFAM" id="SSF48431">
    <property type="entry name" value="Lipovitellin-phosvitin complex, superhelical domain"/>
    <property type="match status" value="1"/>
</dbReference>
<dbReference type="InterPro" id="IPR011030">
    <property type="entry name" value="Lipovitellin_superhlx_dom"/>
</dbReference>
<comment type="function">
    <text evidence="9">Catalyzes the hydroxylation of the N(6)-(4-aminobutyl)-L-lysine intermediate produced by deoxyhypusine synthase/DHPS on a critical lysine of the eukaryotic translation initiation factor 5A/eIF-5A. This is the second step of the post-translational modification of that lysine into an unusual amino acid residue named hypusine. Hypusination is unique to mature eIF-5A factor and is essential for its function.</text>
</comment>
<feature type="binding site" evidence="10">
    <location>
        <position position="267"/>
    </location>
    <ligand>
        <name>Fe cation</name>
        <dbReference type="ChEBI" id="CHEBI:24875"/>
        <label>2</label>
    </ligand>
</feature>
<feature type="binding site" evidence="10">
    <location>
        <position position="104"/>
    </location>
    <ligand>
        <name>Fe cation</name>
        <dbReference type="ChEBI" id="CHEBI:24875"/>
        <label>1</label>
    </ligand>
</feature>
<keyword evidence="10" id="KW-0963">Cytoplasm</keyword>
<dbReference type="HAMAP" id="MF_03101">
    <property type="entry name" value="Deoxyhypusine_hydroxylase"/>
    <property type="match status" value="1"/>
</dbReference>
<dbReference type="UniPathway" id="UPA00354"/>
<feature type="binding site" evidence="10">
    <location>
        <position position="71"/>
    </location>
    <ligand>
        <name>Fe cation</name>
        <dbReference type="ChEBI" id="CHEBI:24875"/>
        <label>1</label>
    </ligand>
</feature>
<dbReference type="GO" id="GO:0019135">
    <property type="term" value="F:deoxyhypusine monooxygenase activity"/>
    <property type="evidence" value="ECO:0007669"/>
    <property type="project" value="UniProtKB-UniRule"/>
</dbReference>
<keyword evidence="3 10" id="KW-0479">Metal-binding</keyword>
<organism evidence="12 13">
    <name type="scientific">Dimargaris cristalligena</name>
    <dbReference type="NCBI Taxonomy" id="215637"/>
    <lineage>
        <taxon>Eukaryota</taxon>
        <taxon>Fungi</taxon>
        <taxon>Fungi incertae sedis</taxon>
        <taxon>Zoopagomycota</taxon>
        <taxon>Kickxellomycotina</taxon>
        <taxon>Dimargaritomycetes</taxon>
        <taxon>Dimargaritales</taxon>
        <taxon>Dimargaritaceae</taxon>
        <taxon>Dimargaris</taxon>
    </lineage>
</organism>
<dbReference type="FunFam" id="1.25.10.10:FF:000099">
    <property type="entry name" value="Deoxyhypusine hydroxylase"/>
    <property type="match status" value="1"/>
</dbReference>
<dbReference type="PROSITE" id="PS50077">
    <property type="entry name" value="HEAT_REPEAT"/>
    <property type="match status" value="1"/>
</dbReference>
<dbReference type="EMBL" id="ML002247">
    <property type="protein sequence ID" value="RKP39736.1"/>
    <property type="molecule type" value="Genomic_DNA"/>
</dbReference>
<dbReference type="PANTHER" id="PTHR12697:SF5">
    <property type="entry name" value="DEOXYHYPUSINE HYDROXYLASE"/>
    <property type="match status" value="1"/>
</dbReference>
<dbReference type="InterPro" id="IPR004155">
    <property type="entry name" value="PBS_lyase_HEAT"/>
</dbReference>
<dbReference type="SUPFAM" id="SSF48371">
    <property type="entry name" value="ARM repeat"/>
    <property type="match status" value="1"/>
</dbReference>
<comment type="pathway">
    <text evidence="2 10">Protein modification; eIF5A hypusination.</text>
</comment>
<dbReference type="Pfam" id="PF13646">
    <property type="entry name" value="HEAT_2"/>
    <property type="match status" value="2"/>
</dbReference>
<evidence type="ECO:0000313" key="12">
    <source>
        <dbReference type="EMBL" id="RKP39736.1"/>
    </source>
</evidence>
<dbReference type="OrthoDB" id="421002at2759"/>
<dbReference type="InterPro" id="IPR027517">
    <property type="entry name" value="Deoxyhypusine_hydroxylase"/>
</dbReference>
<feature type="binding site" evidence="10">
    <location>
        <position position="234"/>
    </location>
    <ligand>
        <name>Fe cation</name>
        <dbReference type="ChEBI" id="CHEBI:24875"/>
        <label>2</label>
    </ligand>
</feature>
<evidence type="ECO:0000256" key="10">
    <source>
        <dbReference type="HAMAP-Rule" id="MF_03101"/>
    </source>
</evidence>
<evidence type="ECO:0000256" key="9">
    <source>
        <dbReference type="ARBA" id="ARBA00045876"/>
    </source>
</evidence>
<dbReference type="EC" id="1.14.99.29" evidence="10"/>
<dbReference type="InterPro" id="IPR021133">
    <property type="entry name" value="HEAT_type_2"/>
</dbReference>
<keyword evidence="7 10" id="KW-0503">Monooxygenase</keyword>
<evidence type="ECO:0000313" key="13">
    <source>
        <dbReference type="Proteomes" id="UP000268162"/>
    </source>
</evidence>
<feature type="binding site" evidence="10">
    <location>
        <position position="72"/>
    </location>
    <ligand>
        <name>Fe cation</name>
        <dbReference type="ChEBI" id="CHEBI:24875"/>
        <label>1</label>
    </ligand>
</feature>
<dbReference type="InterPro" id="IPR016024">
    <property type="entry name" value="ARM-type_fold"/>
</dbReference>
<feature type="binding site" evidence="10">
    <location>
        <position position="235"/>
    </location>
    <ligand>
        <name>Fe cation</name>
        <dbReference type="ChEBI" id="CHEBI:24875"/>
        <label>2</label>
    </ligand>
</feature>
<evidence type="ECO:0000256" key="11">
    <source>
        <dbReference type="PROSITE-ProRule" id="PRU00103"/>
    </source>
</evidence>
<dbReference type="Proteomes" id="UP000268162">
    <property type="component" value="Unassembled WGS sequence"/>
</dbReference>
<keyword evidence="6 10" id="KW-0408">Iron</keyword>
<dbReference type="Pfam" id="PF03130">
    <property type="entry name" value="HEAT_PBS"/>
    <property type="match status" value="1"/>
</dbReference>
<protein>
    <recommendedName>
        <fullName evidence="10">Deoxyhypusine hydroxylase</fullName>
        <shortName evidence="10">DOHH</shortName>
        <ecNumber evidence="10">1.14.99.29</ecNumber>
    </recommendedName>
    <alternativeName>
        <fullName evidence="10">Deoxyhypusine dioxygenase</fullName>
    </alternativeName>
    <alternativeName>
        <fullName evidence="10">Deoxyhypusine monooxygenase</fullName>
    </alternativeName>
</protein>